<proteinExistence type="predicted"/>
<evidence type="ECO:0000256" key="1">
    <source>
        <dbReference type="SAM" id="Phobius"/>
    </source>
</evidence>
<dbReference type="EMBL" id="JAACJO010000005">
    <property type="protein sequence ID" value="KAF5357887.1"/>
    <property type="molecule type" value="Genomic_DNA"/>
</dbReference>
<gene>
    <name evidence="2" type="ORF">D9756_001205</name>
</gene>
<keyword evidence="3" id="KW-1185">Reference proteome</keyword>
<dbReference type="Proteomes" id="UP000559027">
    <property type="component" value="Unassembled WGS sequence"/>
</dbReference>
<evidence type="ECO:0000313" key="3">
    <source>
        <dbReference type="Proteomes" id="UP000559027"/>
    </source>
</evidence>
<evidence type="ECO:0000313" key="2">
    <source>
        <dbReference type="EMBL" id="KAF5357887.1"/>
    </source>
</evidence>
<dbReference type="OrthoDB" id="3002717at2759"/>
<feature type="transmembrane region" description="Helical" evidence="1">
    <location>
        <begin position="24"/>
        <end position="50"/>
    </location>
</feature>
<feature type="transmembrane region" description="Helical" evidence="1">
    <location>
        <begin position="501"/>
        <end position="518"/>
    </location>
</feature>
<keyword evidence="1" id="KW-0472">Membrane</keyword>
<reference evidence="2 3" key="1">
    <citation type="journal article" date="2020" name="ISME J.">
        <title>Uncovering the hidden diversity of litter-decomposition mechanisms in mushroom-forming fungi.</title>
        <authorList>
            <person name="Floudas D."/>
            <person name="Bentzer J."/>
            <person name="Ahren D."/>
            <person name="Johansson T."/>
            <person name="Persson P."/>
            <person name="Tunlid A."/>
        </authorList>
    </citation>
    <scope>NUCLEOTIDE SEQUENCE [LARGE SCALE GENOMIC DNA]</scope>
    <source>
        <strain evidence="2 3">CBS 146.42</strain>
    </source>
</reference>
<accession>A0A8H5G412</accession>
<protein>
    <submittedName>
        <fullName evidence="2">Uncharacterized protein</fullName>
    </submittedName>
</protein>
<organism evidence="2 3">
    <name type="scientific">Leucocoprinus leucothites</name>
    <dbReference type="NCBI Taxonomy" id="201217"/>
    <lineage>
        <taxon>Eukaryota</taxon>
        <taxon>Fungi</taxon>
        <taxon>Dikarya</taxon>
        <taxon>Basidiomycota</taxon>
        <taxon>Agaricomycotina</taxon>
        <taxon>Agaricomycetes</taxon>
        <taxon>Agaricomycetidae</taxon>
        <taxon>Agaricales</taxon>
        <taxon>Agaricineae</taxon>
        <taxon>Agaricaceae</taxon>
        <taxon>Leucocoprinus</taxon>
    </lineage>
</organism>
<sequence>MPTKFVYRQLPEKLSKIRDTGLRLCLRLLLFVAIEIGFFSLALVCVIKPVPLHIPFQWVLDRFQDSEIKGAFTTVFILWHSVAALIAGPIILDEFSREWSVRLEDNQLGSNDKVSTLTSDFLDYIHHFWHASRTFKCAFMASLSLMALTKVAPGAINASSQQVDVSVIIEIGKLVSEISSDNDSKRKDLASQTRASLIVSLERAENMSTGLQLPPNTLVPLPPAFHGTILDYDTEVVHFHHECHWVAPSITLSNLAPIDSADWGNLTAGNYTWNTYLAPTDEDTSPGSSISPLWLTLDEDMKNTGASGYLFTGGNASFMEQGATPFGIDLGDLPASILPLGAANIRHTAALASVLICTPSFSISTGHVRLFNNGTVNVTTLEDYASGQTFSKTAANLIFSAAAQLSVLNVELEANSSWVNDIASLTFMNGTIDWEDMTTNTPLDIPSINKNIDEIVGIAAKAFLDGFRKDPTNATSTWDTERLPATQPEERLALVTSTPQFIITCVLVATTTILLSFSRWSAMSGQRHEFNLQNIMDMLAGDDELTSRLFSEARARIRGQQDVEKDSVLTEVLLV</sequence>
<name>A0A8H5G412_9AGAR</name>
<comment type="caution">
    <text evidence="2">The sequence shown here is derived from an EMBL/GenBank/DDBJ whole genome shotgun (WGS) entry which is preliminary data.</text>
</comment>
<keyword evidence="1" id="KW-1133">Transmembrane helix</keyword>
<keyword evidence="1" id="KW-0812">Transmembrane</keyword>
<feature type="transmembrane region" description="Helical" evidence="1">
    <location>
        <begin position="70"/>
        <end position="92"/>
    </location>
</feature>
<dbReference type="AlphaFoldDB" id="A0A8H5G412"/>